<dbReference type="Proteomes" id="UP001381693">
    <property type="component" value="Unassembled WGS sequence"/>
</dbReference>
<dbReference type="InterPro" id="IPR036869">
    <property type="entry name" value="J_dom_sf"/>
</dbReference>
<protein>
    <submittedName>
        <fullName evidence="3">DnaJ (Hsp40), subfamily B, member 12</fullName>
    </submittedName>
</protein>
<dbReference type="GO" id="GO:0071218">
    <property type="term" value="P:cellular response to misfolded protein"/>
    <property type="evidence" value="ECO:0007669"/>
    <property type="project" value="TreeGrafter"/>
</dbReference>
<dbReference type="GO" id="GO:0030544">
    <property type="term" value="F:Hsp70 protein binding"/>
    <property type="evidence" value="ECO:0007669"/>
    <property type="project" value="TreeGrafter"/>
</dbReference>
<dbReference type="Gene3D" id="1.10.287.110">
    <property type="entry name" value="DnaJ domain"/>
    <property type="match status" value="1"/>
</dbReference>
<evidence type="ECO:0000313" key="4">
    <source>
        <dbReference type="Proteomes" id="UP001381693"/>
    </source>
</evidence>
<dbReference type="SMART" id="SM00271">
    <property type="entry name" value="DnaJ"/>
    <property type="match status" value="1"/>
</dbReference>
<dbReference type="AlphaFoldDB" id="A0AAN8WMG2"/>
<name>A0AAN8WMG2_HALRR</name>
<comment type="caution">
    <text evidence="3">The sequence shown here is derived from an EMBL/GenBank/DDBJ whole genome shotgun (WGS) entry which is preliminary data.</text>
</comment>
<dbReference type="Pfam" id="PF00226">
    <property type="entry name" value="DnaJ"/>
    <property type="match status" value="1"/>
</dbReference>
<evidence type="ECO:0000256" key="1">
    <source>
        <dbReference type="SAM" id="MobiDB-lite"/>
    </source>
</evidence>
<feature type="compositionally biased region" description="Gly residues" evidence="1">
    <location>
        <begin position="67"/>
        <end position="79"/>
    </location>
</feature>
<dbReference type="GO" id="GO:0005789">
    <property type="term" value="C:endoplasmic reticulum membrane"/>
    <property type="evidence" value="ECO:0007669"/>
    <property type="project" value="TreeGrafter"/>
</dbReference>
<accession>A0AAN8WMG2</accession>
<evidence type="ECO:0000259" key="2">
    <source>
        <dbReference type="PROSITE" id="PS50076"/>
    </source>
</evidence>
<dbReference type="SUPFAM" id="SSF46565">
    <property type="entry name" value="Chaperone J-domain"/>
    <property type="match status" value="1"/>
</dbReference>
<proteinExistence type="predicted"/>
<dbReference type="PANTHER" id="PTHR43908:SF3">
    <property type="entry name" value="AT29763P-RELATED"/>
    <property type="match status" value="1"/>
</dbReference>
<evidence type="ECO:0000313" key="3">
    <source>
        <dbReference type="EMBL" id="KAK7068716.1"/>
    </source>
</evidence>
<feature type="compositionally biased region" description="Low complexity" evidence="1">
    <location>
        <begin position="56"/>
        <end position="66"/>
    </location>
</feature>
<feature type="region of interest" description="Disordered" evidence="1">
    <location>
        <begin position="56"/>
        <end position="107"/>
    </location>
</feature>
<gene>
    <name evidence="3" type="primary">DNAJB12_1</name>
    <name evidence="3" type="ORF">SK128_026447</name>
</gene>
<keyword evidence="4" id="KW-1185">Reference proteome</keyword>
<reference evidence="3 4" key="1">
    <citation type="submission" date="2023-11" db="EMBL/GenBank/DDBJ databases">
        <title>Halocaridina rubra genome assembly.</title>
        <authorList>
            <person name="Smith C."/>
        </authorList>
    </citation>
    <scope>NUCLEOTIDE SEQUENCE [LARGE SCALE GENOMIC DNA]</scope>
    <source>
        <strain evidence="3">EP-1</strain>
        <tissue evidence="3">Whole</tissue>
    </source>
</reference>
<dbReference type="CDD" id="cd06257">
    <property type="entry name" value="DnaJ"/>
    <property type="match status" value="1"/>
</dbReference>
<organism evidence="3 4">
    <name type="scientific">Halocaridina rubra</name>
    <name type="common">Hawaiian red shrimp</name>
    <dbReference type="NCBI Taxonomy" id="373956"/>
    <lineage>
        <taxon>Eukaryota</taxon>
        <taxon>Metazoa</taxon>
        <taxon>Ecdysozoa</taxon>
        <taxon>Arthropoda</taxon>
        <taxon>Crustacea</taxon>
        <taxon>Multicrustacea</taxon>
        <taxon>Malacostraca</taxon>
        <taxon>Eumalacostraca</taxon>
        <taxon>Eucarida</taxon>
        <taxon>Decapoda</taxon>
        <taxon>Pleocyemata</taxon>
        <taxon>Caridea</taxon>
        <taxon>Atyoidea</taxon>
        <taxon>Atyidae</taxon>
        <taxon>Halocaridina</taxon>
    </lineage>
</organism>
<dbReference type="InterPro" id="IPR018253">
    <property type="entry name" value="DnaJ_domain_CS"/>
</dbReference>
<dbReference type="PROSITE" id="PS50076">
    <property type="entry name" value="DNAJ_2"/>
    <property type="match status" value="1"/>
</dbReference>
<dbReference type="EMBL" id="JAXCGZ010017146">
    <property type="protein sequence ID" value="KAK7068716.1"/>
    <property type="molecule type" value="Genomic_DNA"/>
</dbReference>
<dbReference type="InterPro" id="IPR051100">
    <property type="entry name" value="DnaJ_subfamily_B/C"/>
</dbReference>
<feature type="domain" description="J" evidence="2">
    <location>
        <begin position="122"/>
        <end position="186"/>
    </location>
</feature>
<dbReference type="InterPro" id="IPR001623">
    <property type="entry name" value="DnaJ_domain"/>
</dbReference>
<dbReference type="PROSITE" id="PS00636">
    <property type="entry name" value="DNAJ_1"/>
    <property type="match status" value="1"/>
</dbReference>
<dbReference type="PRINTS" id="PR00625">
    <property type="entry name" value="JDOMAIN"/>
</dbReference>
<dbReference type="PANTHER" id="PTHR43908">
    <property type="entry name" value="AT29763P-RELATED"/>
    <property type="match status" value="1"/>
</dbReference>
<sequence>MVHDGNKDEAEKCFNLADKYFREGNRAKAFKFAQKAQKLYPLTKTQDLIEVINRLGSGDHSSHSNGNAGGDGDGGGGKSGSENVRRRRSSVNDEKSSSASGASTEYTSDQLEAVKRIRNCKDYYQILGVTKEATDNDLKKAYRKLALQFHPDKNKAPGASEAFKAVGNAFAVLSDTEKRKQYDLYGPEEASTSTHHRSSYGHHDYTRGYE</sequence>
<feature type="compositionally biased region" description="Polar residues" evidence="1">
    <location>
        <begin position="97"/>
        <end position="107"/>
    </location>
</feature>
<feature type="region of interest" description="Disordered" evidence="1">
    <location>
        <begin position="185"/>
        <end position="210"/>
    </location>
</feature>
<feature type="non-terminal residue" evidence="3">
    <location>
        <position position="210"/>
    </location>
</feature>
<feature type="compositionally biased region" description="Basic and acidic residues" evidence="1">
    <location>
        <begin position="201"/>
        <end position="210"/>
    </location>
</feature>